<gene>
    <name evidence="3" type="ORF">DJ64_13150</name>
</gene>
<feature type="compositionally biased region" description="Low complexity" evidence="2">
    <location>
        <begin position="7"/>
        <end position="17"/>
    </location>
</feature>
<keyword evidence="4" id="KW-1185">Reference proteome</keyword>
<dbReference type="Gene3D" id="1.10.287.1490">
    <property type="match status" value="1"/>
</dbReference>
<name>A0ABR4SX25_9ACTN</name>
<proteinExistence type="predicted"/>
<dbReference type="Proteomes" id="UP000027632">
    <property type="component" value="Unassembled WGS sequence"/>
</dbReference>
<evidence type="ECO:0000313" key="3">
    <source>
        <dbReference type="EMBL" id="KEG39744.1"/>
    </source>
</evidence>
<evidence type="ECO:0008006" key="5">
    <source>
        <dbReference type="Google" id="ProtNLM"/>
    </source>
</evidence>
<organism evidence="3 4">
    <name type="scientific">Streptomyces griseorubens</name>
    <dbReference type="NCBI Taxonomy" id="66897"/>
    <lineage>
        <taxon>Bacteria</taxon>
        <taxon>Bacillati</taxon>
        <taxon>Actinomycetota</taxon>
        <taxon>Actinomycetes</taxon>
        <taxon>Kitasatosporales</taxon>
        <taxon>Streptomycetaceae</taxon>
        <taxon>Streptomyces</taxon>
        <taxon>Streptomyces althioticus group</taxon>
    </lineage>
</organism>
<reference evidence="3 4" key="1">
    <citation type="submission" date="2014-04" db="EMBL/GenBank/DDBJ databases">
        <title>Draft genome sequence of the novel Streptomyces griseorubens JSD-1 playing a role in carbon and nitrogen cycle.</title>
        <authorList>
            <consortium name="Shanghai Jiao Tong University"/>
            <person name="Feng H."/>
            <person name="Sun Y."/>
            <person name="Zhi Y."/>
            <person name="Mao L."/>
            <person name="Luo Y."/>
            <person name="Wei X."/>
            <person name="Zhou P."/>
        </authorList>
    </citation>
    <scope>NUCLEOTIDE SEQUENCE [LARGE SCALE GENOMIC DNA]</scope>
    <source>
        <strain evidence="3 4">JSD-1</strain>
    </source>
</reference>
<dbReference type="RefSeq" id="WP_063834612.1">
    <property type="nucleotide sequence ID" value="NZ_KL503830.1"/>
</dbReference>
<accession>A0ABR4SX25</accession>
<sequence>MTSGPGQTAAAIAARRQQTQDKLTRVEKAIAQLRRERGRLAVRAIAERADVSPTFLYENPDARALVQQAVTDSKSRHDRRTGEKHEQIEASWRERALNAEAELTRTQNEVLVQRQRIGELMGQLRDVDGMVPGESVQHLTTENTTLKRRLQQLTQEHRKLQERLEGARTNLRFSDKRIADLEVQLLELQPPVPADVDSDLSHSAAATRRYSRALPPDVAPGSPVRASSPVSASRGAAI</sequence>
<protein>
    <recommendedName>
        <fullName evidence="5">Transposase</fullName>
    </recommendedName>
</protein>
<evidence type="ECO:0000256" key="1">
    <source>
        <dbReference type="SAM" id="Coils"/>
    </source>
</evidence>
<comment type="caution">
    <text evidence="3">The sequence shown here is derived from an EMBL/GenBank/DDBJ whole genome shotgun (WGS) entry which is preliminary data.</text>
</comment>
<feature type="compositionally biased region" description="Low complexity" evidence="2">
    <location>
        <begin position="219"/>
        <end position="238"/>
    </location>
</feature>
<evidence type="ECO:0000313" key="4">
    <source>
        <dbReference type="Proteomes" id="UP000027632"/>
    </source>
</evidence>
<feature type="region of interest" description="Disordered" evidence="2">
    <location>
        <begin position="1"/>
        <end position="23"/>
    </location>
</feature>
<feature type="coiled-coil region" evidence="1">
    <location>
        <begin position="136"/>
        <end position="184"/>
    </location>
</feature>
<feature type="region of interest" description="Disordered" evidence="2">
    <location>
        <begin position="192"/>
        <end position="238"/>
    </location>
</feature>
<keyword evidence="1" id="KW-0175">Coiled coil</keyword>
<evidence type="ECO:0000256" key="2">
    <source>
        <dbReference type="SAM" id="MobiDB-lite"/>
    </source>
</evidence>
<dbReference type="EMBL" id="JJMG01000176">
    <property type="protein sequence ID" value="KEG39744.1"/>
    <property type="molecule type" value="Genomic_DNA"/>
</dbReference>